<reference evidence="1" key="1">
    <citation type="submission" date="2020-11" db="EMBL/GenBank/DDBJ databases">
        <authorList>
            <person name="Tran Van P."/>
        </authorList>
    </citation>
    <scope>NUCLEOTIDE SEQUENCE</scope>
</reference>
<accession>A0A7R9GZ77</accession>
<dbReference type="AlphaFoldDB" id="A0A7R9GZ77"/>
<gene>
    <name evidence="1" type="ORF">TPSB3V08_LOCUS2497</name>
</gene>
<dbReference type="EMBL" id="OD000986">
    <property type="protein sequence ID" value="CAD7400140.1"/>
    <property type="molecule type" value="Genomic_DNA"/>
</dbReference>
<protein>
    <submittedName>
        <fullName evidence="1">Uncharacterized protein</fullName>
    </submittedName>
</protein>
<evidence type="ECO:0000313" key="1">
    <source>
        <dbReference type="EMBL" id="CAD7400140.1"/>
    </source>
</evidence>
<proteinExistence type="predicted"/>
<sequence>MLPLQALLTEWNFSTGQLMFSYVSIPHSAYTHRPLSLPTDNGATRLLAFYNLLQKESSFEDVPRCVHPYQHGGIMGKTTVKITCGKLSLLHQANRSSTSPGNPVDCEDDALDLAFTYNSLVENRMPIWHQLDCTYPSVVIVTMVYQNAAGMEVKLVSSTFFSA</sequence>
<organism evidence="1">
    <name type="scientific">Timema poppense</name>
    <name type="common">Walking stick</name>
    <dbReference type="NCBI Taxonomy" id="170557"/>
    <lineage>
        <taxon>Eukaryota</taxon>
        <taxon>Metazoa</taxon>
        <taxon>Ecdysozoa</taxon>
        <taxon>Arthropoda</taxon>
        <taxon>Hexapoda</taxon>
        <taxon>Insecta</taxon>
        <taxon>Pterygota</taxon>
        <taxon>Neoptera</taxon>
        <taxon>Polyneoptera</taxon>
        <taxon>Phasmatodea</taxon>
        <taxon>Timematodea</taxon>
        <taxon>Timematoidea</taxon>
        <taxon>Timematidae</taxon>
        <taxon>Timema</taxon>
    </lineage>
</organism>
<name>A0A7R9GZ77_TIMPO</name>